<dbReference type="InterPro" id="IPR011011">
    <property type="entry name" value="Znf_FYVE_PHD"/>
</dbReference>
<dbReference type="Gene3D" id="3.30.40.10">
    <property type="entry name" value="Zinc/RING finger domain, C3HC4 (zinc finger)"/>
    <property type="match status" value="1"/>
</dbReference>
<evidence type="ECO:0000256" key="24">
    <source>
        <dbReference type="SAM" id="MobiDB-lite"/>
    </source>
</evidence>
<name>A0A672VBM7_STRHB</name>
<dbReference type="FunFam" id="1.10.10.10:FF:000132">
    <property type="entry name" value="Histone acetyltransferase"/>
    <property type="match status" value="1"/>
</dbReference>
<evidence type="ECO:0000256" key="2">
    <source>
        <dbReference type="ARBA" id="ARBA00010107"/>
    </source>
</evidence>
<evidence type="ECO:0000256" key="22">
    <source>
        <dbReference type="PROSITE-ProRule" id="PRU00146"/>
    </source>
</evidence>
<dbReference type="GeneID" id="115608205"/>
<dbReference type="Proteomes" id="UP000472266">
    <property type="component" value="Chromosome 6"/>
</dbReference>
<dbReference type="GO" id="GO:0006334">
    <property type="term" value="P:nucleosome assembly"/>
    <property type="evidence" value="ECO:0007669"/>
    <property type="project" value="InterPro"/>
</dbReference>
<dbReference type="SUPFAM" id="SSF57903">
    <property type="entry name" value="FYVE/PHD zinc finger"/>
    <property type="match status" value="1"/>
</dbReference>
<keyword evidence="16" id="KW-0010">Activator</keyword>
<evidence type="ECO:0000259" key="26">
    <source>
        <dbReference type="PROSITE" id="PS51504"/>
    </source>
</evidence>
<dbReference type="FunFam" id="3.30.60.60:FF:000002">
    <property type="entry name" value="Histone acetyltransferase"/>
    <property type="match status" value="1"/>
</dbReference>
<feature type="domain" description="MYST-type HAT" evidence="27">
    <location>
        <begin position="423"/>
        <end position="697"/>
    </location>
</feature>
<dbReference type="Pfam" id="PF17772">
    <property type="entry name" value="zf-MYST"/>
    <property type="match status" value="1"/>
</dbReference>
<feature type="region of interest" description="Disordered" evidence="24">
    <location>
        <begin position="730"/>
        <end position="966"/>
    </location>
</feature>
<feature type="region of interest" description="Disordered" evidence="24">
    <location>
        <begin position="997"/>
        <end position="1280"/>
    </location>
</feature>
<keyword evidence="12" id="KW-0832">Ubl conjugation</keyword>
<keyword evidence="5" id="KW-1017">Isopeptide bond</keyword>
<dbReference type="RefSeq" id="XP_030342503.1">
    <property type="nucleotide sequence ID" value="XM_030486643.1"/>
</dbReference>
<reference evidence="29" key="3">
    <citation type="submission" date="2025-09" db="UniProtKB">
        <authorList>
            <consortium name="Ensembl"/>
        </authorList>
    </citation>
    <scope>IDENTIFICATION</scope>
</reference>
<dbReference type="PANTHER" id="PTHR10615">
    <property type="entry name" value="HISTONE ACETYLTRANSFERASE"/>
    <property type="match status" value="1"/>
</dbReference>
<feature type="compositionally biased region" description="Acidic residues" evidence="24">
    <location>
        <begin position="1072"/>
        <end position="1083"/>
    </location>
</feature>
<keyword evidence="18" id="KW-0539">Nucleus</keyword>
<evidence type="ECO:0000256" key="6">
    <source>
        <dbReference type="ARBA" id="ARBA00022553"/>
    </source>
</evidence>
<gene>
    <name evidence="29" type="primary">KAT6B</name>
</gene>
<dbReference type="SUPFAM" id="SSF46785">
    <property type="entry name" value="Winged helix' DNA-binding domain"/>
    <property type="match status" value="1"/>
</dbReference>
<dbReference type="GO" id="GO:0070776">
    <property type="term" value="C:MOZ/MORF histone acetyltransferase complex"/>
    <property type="evidence" value="ECO:0007669"/>
    <property type="project" value="Ensembl"/>
</dbReference>
<keyword evidence="17" id="KW-0804">Transcription</keyword>
<feature type="domain" description="PHD-type" evidence="25">
    <location>
        <begin position="269"/>
        <end position="320"/>
    </location>
</feature>
<dbReference type="InterPro" id="IPR016181">
    <property type="entry name" value="Acyl_CoA_acyltransferase"/>
</dbReference>
<evidence type="ECO:0000256" key="8">
    <source>
        <dbReference type="ARBA" id="ARBA00022723"/>
    </source>
</evidence>
<evidence type="ECO:0000256" key="3">
    <source>
        <dbReference type="ARBA" id="ARBA00013184"/>
    </source>
</evidence>
<feature type="region of interest" description="Disordered" evidence="24">
    <location>
        <begin position="1331"/>
        <end position="1351"/>
    </location>
</feature>
<dbReference type="InterPro" id="IPR002717">
    <property type="entry name" value="HAT_MYST-type"/>
</dbReference>
<dbReference type="Pfam" id="PF21524">
    <property type="entry name" value="SAMD1_WH"/>
    <property type="match status" value="1"/>
</dbReference>
<dbReference type="FunFam" id="1.10.10.10:FF:000123">
    <property type="entry name" value="Histone acetyltransferase"/>
    <property type="match status" value="1"/>
</dbReference>
<evidence type="ECO:0000256" key="12">
    <source>
        <dbReference type="ARBA" id="ARBA00022843"/>
    </source>
</evidence>
<dbReference type="CDD" id="cd04301">
    <property type="entry name" value="NAT_SF"/>
    <property type="match status" value="1"/>
</dbReference>
<dbReference type="PROSITE" id="PS50016">
    <property type="entry name" value="ZF_PHD_2"/>
    <property type="match status" value="2"/>
</dbReference>
<evidence type="ECO:0000313" key="30">
    <source>
        <dbReference type="Proteomes" id="UP000472266"/>
    </source>
</evidence>
<evidence type="ECO:0000256" key="4">
    <source>
        <dbReference type="ARBA" id="ARBA00022491"/>
    </source>
</evidence>
<keyword evidence="10 22" id="KW-0863">Zinc-finger</keyword>
<dbReference type="InterPro" id="IPR036388">
    <property type="entry name" value="WH-like_DNA-bd_sf"/>
</dbReference>
<protein>
    <recommendedName>
        <fullName evidence="3">histone acetyltransferase</fullName>
        <ecNumber evidence="3">2.3.1.48</ecNumber>
    </recommendedName>
</protein>
<keyword evidence="9" id="KW-0677">Repeat</keyword>
<feature type="compositionally biased region" description="Polar residues" evidence="24">
    <location>
        <begin position="1120"/>
        <end position="1135"/>
    </location>
</feature>
<dbReference type="GeneTree" id="ENSGT00940000157372"/>
<dbReference type="InterPro" id="IPR013083">
    <property type="entry name" value="Znf_RING/FYVE/PHD"/>
</dbReference>
<evidence type="ECO:0000256" key="18">
    <source>
        <dbReference type="ARBA" id="ARBA00023242"/>
    </source>
</evidence>
<feature type="compositionally biased region" description="Polar residues" evidence="24">
    <location>
        <begin position="733"/>
        <end position="751"/>
    </location>
</feature>
<keyword evidence="15" id="KW-0805">Transcription regulation</keyword>
<feature type="compositionally biased region" description="Low complexity" evidence="24">
    <location>
        <begin position="822"/>
        <end position="835"/>
    </location>
</feature>
<reference evidence="29" key="2">
    <citation type="submission" date="2025-08" db="UniProtKB">
        <authorList>
            <consortium name="Ensembl"/>
        </authorList>
    </citation>
    <scope>IDENTIFICATION</scope>
</reference>
<keyword evidence="19" id="KW-0012">Acyltransferase</keyword>
<dbReference type="InterPro" id="IPR048589">
    <property type="entry name" value="SAMD1-like_WH"/>
</dbReference>
<feature type="active site" description="Proton donor/acceptor" evidence="21">
    <location>
        <position position="599"/>
    </location>
</feature>
<comment type="subcellular location">
    <subcellularLocation>
        <location evidence="1">Nucleus</location>
    </subcellularLocation>
</comment>
<dbReference type="GO" id="GO:0008270">
    <property type="term" value="F:zinc ion binding"/>
    <property type="evidence" value="ECO:0007669"/>
    <property type="project" value="UniProtKB-KW"/>
</dbReference>
<evidence type="ECO:0000259" key="25">
    <source>
        <dbReference type="PROSITE" id="PS50016"/>
    </source>
</evidence>
<dbReference type="Gene3D" id="3.40.630.30">
    <property type="match status" value="1"/>
</dbReference>
<keyword evidence="4" id="KW-0678">Repressor</keyword>
<evidence type="ECO:0000259" key="27">
    <source>
        <dbReference type="PROSITE" id="PS51726"/>
    </source>
</evidence>
<accession>A0A672VBM7</accession>
<dbReference type="SUPFAM" id="SSF55729">
    <property type="entry name" value="Acyl-CoA N-acyltransferases (Nat)"/>
    <property type="match status" value="1"/>
</dbReference>
<feature type="compositionally biased region" description="Polar residues" evidence="24">
    <location>
        <begin position="788"/>
        <end position="797"/>
    </location>
</feature>
<dbReference type="InterPro" id="IPR001965">
    <property type="entry name" value="Znf_PHD"/>
</dbReference>
<feature type="coiled-coil region" evidence="23">
    <location>
        <begin position="702"/>
        <end position="729"/>
    </location>
</feature>
<evidence type="ECO:0000256" key="14">
    <source>
        <dbReference type="ARBA" id="ARBA00022990"/>
    </source>
</evidence>
<feature type="compositionally biased region" description="Basic residues" evidence="24">
    <location>
        <begin position="801"/>
        <end position="820"/>
    </location>
</feature>
<feature type="compositionally biased region" description="Low complexity" evidence="24">
    <location>
        <begin position="1256"/>
        <end position="1276"/>
    </location>
</feature>
<feature type="domain" description="PHD-type" evidence="25">
    <location>
        <begin position="213"/>
        <end position="272"/>
    </location>
</feature>
<organism evidence="29 30">
    <name type="scientific">Strigops habroptila</name>
    <name type="common">Kakapo</name>
    <dbReference type="NCBI Taxonomy" id="2489341"/>
    <lineage>
        <taxon>Eukaryota</taxon>
        <taxon>Metazoa</taxon>
        <taxon>Chordata</taxon>
        <taxon>Craniata</taxon>
        <taxon>Vertebrata</taxon>
        <taxon>Euteleostomi</taxon>
        <taxon>Archelosauria</taxon>
        <taxon>Archosauria</taxon>
        <taxon>Dinosauria</taxon>
        <taxon>Saurischia</taxon>
        <taxon>Theropoda</taxon>
        <taxon>Coelurosauria</taxon>
        <taxon>Aves</taxon>
        <taxon>Neognathae</taxon>
        <taxon>Neoaves</taxon>
        <taxon>Telluraves</taxon>
        <taxon>Australaves</taxon>
        <taxon>Psittaciformes</taxon>
        <taxon>Psittacidae</taxon>
        <taxon>Strigops</taxon>
    </lineage>
</organism>
<dbReference type="InterPro" id="IPR019787">
    <property type="entry name" value="Znf_PHD-finger"/>
</dbReference>
<evidence type="ECO:0000256" key="23">
    <source>
        <dbReference type="SAM" id="Coils"/>
    </source>
</evidence>
<keyword evidence="23" id="KW-0175">Coiled coil</keyword>
<dbReference type="FunFam" id="3.40.630.30:FF:000001">
    <property type="entry name" value="Histone acetyltransferase"/>
    <property type="match status" value="1"/>
</dbReference>
<proteinExistence type="inferred from homology"/>
<dbReference type="GO" id="GO:0045892">
    <property type="term" value="P:negative regulation of DNA-templated transcription"/>
    <property type="evidence" value="ECO:0007669"/>
    <property type="project" value="Ensembl"/>
</dbReference>
<feature type="region of interest" description="Disordered" evidence="24">
    <location>
        <begin position="72"/>
        <end position="95"/>
    </location>
</feature>
<feature type="compositionally biased region" description="Basic and acidic residues" evidence="24">
    <location>
        <begin position="1174"/>
        <end position="1194"/>
    </location>
</feature>
<dbReference type="CTD" id="23522"/>
<evidence type="ECO:0000313" key="29">
    <source>
        <dbReference type="Ensembl" id="ENSSHBP00005024955.1"/>
    </source>
</evidence>
<reference evidence="29 30" key="1">
    <citation type="submission" date="2019-11" db="EMBL/GenBank/DDBJ databases">
        <title>Strigops habroptila (kakapo) genome, bStrHab1, primary haplotype, v2.</title>
        <authorList>
            <person name="Jarvis E.D."/>
            <person name="Howard J."/>
            <person name="Rhie A."/>
            <person name="Phillippy A."/>
            <person name="Korlach J."/>
            <person name="Digby A."/>
            <person name="Iorns D."/>
            <person name="Eason D."/>
            <person name="Robertson B."/>
            <person name="Raemaekers T."/>
            <person name="Howe K."/>
            <person name="Lewin H."/>
            <person name="Damas J."/>
            <person name="Hastie A."/>
            <person name="Tracey A."/>
            <person name="Chow W."/>
            <person name="Fedrigo O."/>
        </authorList>
    </citation>
    <scope>NUCLEOTIDE SEQUENCE [LARGE SCALE GENOMIC DNA]</scope>
</reference>
<dbReference type="PANTHER" id="PTHR10615:SF73">
    <property type="entry name" value="HISTONE ACETYLTRANSFERASE KAT6B"/>
    <property type="match status" value="1"/>
</dbReference>
<feature type="compositionally biased region" description="Basic and acidic residues" evidence="24">
    <location>
        <begin position="1008"/>
        <end position="1017"/>
    </location>
</feature>
<evidence type="ECO:0000256" key="13">
    <source>
        <dbReference type="ARBA" id="ARBA00022853"/>
    </source>
</evidence>
<dbReference type="Pfam" id="PF01853">
    <property type="entry name" value="MOZ_SAS"/>
    <property type="match status" value="1"/>
</dbReference>
<dbReference type="SMART" id="SM00526">
    <property type="entry name" value="H15"/>
    <property type="match status" value="1"/>
</dbReference>
<dbReference type="Gene3D" id="3.30.60.60">
    <property type="entry name" value="N-acetyl transferase-like"/>
    <property type="match status" value="1"/>
</dbReference>
<dbReference type="InterPro" id="IPR036390">
    <property type="entry name" value="WH_DNA-bd_sf"/>
</dbReference>
<dbReference type="InterPro" id="IPR040706">
    <property type="entry name" value="Zf-MYST"/>
</dbReference>
<dbReference type="GO" id="GO:0036408">
    <property type="term" value="F:histone H3K14 acetyltransferase activity"/>
    <property type="evidence" value="ECO:0007669"/>
    <property type="project" value="Ensembl"/>
</dbReference>
<evidence type="ECO:0000256" key="10">
    <source>
        <dbReference type="ARBA" id="ARBA00022771"/>
    </source>
</evidence>
<feature type="compositionally biased region" description="Basic and acidic residues" evidence="24">
    <location>
        <begin position="918"/>
        <end position="928"/>
    </location>
</feature>
<evidence type="ECO:0000256" key="7">
    <source>
        <dbReference type="ARBA" id="ARBA00022679"/>
    </source>
</evidence>
<dbReference type="InterPro" id="IPR005818">
    <property type="entry name" value="Histone_H1/H5_H15"/>
</dbReference>
<dbReference type="PROSITE" id="PS52014">
    <property type="entry name" value="SAMD1_WH"/>
    <property type="match status" value="1"/>
</dbReference>
<dbReference type="Pfam" id="PF00628">
    <property type="entry name" value="PHD"/>
    <property type="match status" value="1"/>
</dbReference>
<feature type="compositionally biased region" description="Basic and acidic residues" evidence="24">
    <location>
        <begin position="892"/>
        <end position="904"/>
    </location>
</feature>
<dbReference type="Gene3D" id="1.10.10.10">
    <property type="entry name" value="Winged helix-like DNA-binding domain superfamily/Winged helix DNA-binding domain"/>
    <property type="match status" value="2"/>
</dbReference>
<feature type="compositionally biased region" description="Polar residues" evidence="24">
    <location>
        <begin position="1335"/>
        <end position="1351"/>
    </location>
</feature>
<keyword evidence="7" id="KW-0808">Transferase</keyword>
<dbReference type="GO" id="GO:0000786">
    <property type="term" value="C:nucleosome"/>
    <property type="evidence" value="ECO:0007669"/>
    <property type="project" value="InterPro"/>
</dbReference>
<dbReference type="InterPro" id="IPR050603">
    <property type="entry name" value="MYST_HAT"/>
</dbReference>
<keyword evidence="14" id="KW-0007">Acetylation</keyword>
<evidence type="ECO:0000256" key="9">
    <source>
        <dbReference type="ARBA" id="ARBA00022737"/>
    </source>
</evidence>
<evidence type="ECO:0000256" key="21">
    <source>
        <dbReference type="PIRSR" id="PIRSR602717-51"/>
    </source>
</evidence>
<feature type="domain" description="H15" evidence="26">
    <location>
        <begin position="103"/>
        <end position="176"/>
    </location>
</feature>
<feature type="compositionally biased region" description="Basic and acidic residues" evidence="24">
    <location>
        <begin position="1047"/>
        <end position="1071"/>
    </location>
</feature>
<dbReference type="CDD" id="cd15618">
    <property type="entry name" value="PHD1_MOZ_MORF"/>
    <property type="match status" value="1"/>
</dbReference>
<keyword evidence="8" id="KW-0479">Metal-binding</keyword>
<keyword evidence="6" id="KW-0597">Phosphoprotein</keyword>
<keyword evidence="11" id="KW-0862">Zinc</keyword>
<dbReference type="EC" id="2.3.1.48" evidence="3"/>
<evidence type="ECO:0000256" key="15">
    <source>
        <dbReference type="ARBA" id="ARBA00023015"/>
    </source>
</evidence>
<evidence type="ECO:0000256" key="11">
    <source>
        <dbReference type="ARBA" id="ARBA00022833"/>
    </source>
</evidence>
<feature type="compositionally biased region" description="Polar residues" evidence="24">
    <location>
        <begin position="1234"/>
        <end position="1253"/>
    </location>
</feature>
<dbReference type="FunFam" id="3.30.40.10:FF:000035">
    <property type="entry name" value="Histone acetyltransferase"/>
    <property type="match status" value="1"/>
</dbReference>
<sequence>MVKLANPLYTEWILEAIQKVKKQKQRPSEERICHAVCASHGLDKKTVSEQLELSVQDGSILKVTNKGLASYKDPDNPGRFSSVKPGTVPKSVKGSRGACNELRNVDWNKLLRRAIEGLQEPNGSSLKNIERYLRSQNDLANIFNNPAFQQRLRLGAKRAVNNGRLLKDGPQYRVNYGSLESKGAPKYSSTFPASLPPVSLLPHEKDQPRADPIPICSFCLGTKESNREKKPEELLSCADCGSSGHPSCLKFCPELTSNVKALRWQCIECKTCSACRIQGKNADNMLFCDSCDRGFHMECCDPPLSRMPKGMWICQVCRPKKKGRKLLHEKAAQIRRRYAKPIGRPKNKLKQRMLSVTSDEGSVNAFTGRGSPDTEIKLSIKQENTDVFLVGSKDTVTQEDLEVFKQARELSLEKIGCKNTGETGGRYPSVIEFGKYEIQTWYSSPYPQEYARLPKLYLCEFCLKYMKSKNILLRHSEKCGWFHPPANEIYRRNDLSVFEVDGNVSKIYCQNLCLLAKLFLDHKTLYYDVEPFLFYVLTKNDEKGCHLVGYFSKEKLCQQKYNVSCIMIMPQYQRQGFGRFLIDFSYLLSRREGQAGSPEKPLSDLGRLSYLAYWKSVILEYLNCHHEKQISIKGMSRATGMCPHDIATTLQQHSMIDKREDRFVIIRREKLISSHMEKLKANPRINEVDPESLRWTPLLVSNAAVSEEEREAEKEAERLMEQASCWEKEEQEIFSTRSNSRQSPAKVQSKNKYLRSPESVAVVGERGQSTEQSKESSEEDGGDESQQNSPPRLTKPQSLAIKRKRPFILKKKRGRKRRRINSSVTTETISETTEVLNEPFDNSDEERPMPQLEPTCEMDGEDDDLKPVIRKASEYQPGQQKQEKEEEEEQSKEEKDTCCYRSDDNCTNNTEDVAVLEESTKDNLEPLKSKQGWPRGVKRGPSKWRQSKERKPGFKLNLYTPPETPMEPDYQVLVEEQKEVAEDKPCSVTAVTEEVIKEPVEVLPPPDGEVKEVEPEPLHPPSEPFEKQEDDTIKAGEEESNVEEGEINSKDEEREKAEEVFLQKEESVHLDDQEEEEEEEDEEPSHNEDHDADDEDDSHMGSSEVEKEELPGEAFKEMLETQQSFLDVNVQTGNSHQEDLMDCGVDLAADECESDQKELATDSDPVPESDDDHTDNNQDQKAGEELHSDFKGESTETMEIDSETVQAVQSLTQESSEHEDTFQDCAETQEACRSLQNYTHNDQSPQMTTLDDCQQSDHSSPVSSVHSHPSQSVRSVNSPNVAPLENSYAQISPDQSAISVPSLQNMETSPMMDVPSVSDHSQQVVDSGFSDLGSIESTTENYENPSSYDSTMGSSICGNNSSQNSCSYSSLTSSNLTQSSCAVTQQMSSINGSCSMMQTNISSPPTCNVKSPQGCVVERPPSSNQQLSQCSMAANFTPPMQLTEIPETGNANIGLYERMGQSEFGAGHYSQPSATFSLAKLQQLTNTLMDHSLPYSHSAAVTSYANSASLSTPLSNTGLVQLSQSPHAVPGGPQAQATMTPPPNLTPPPMNLPPPLLQRNMASSNIGISHTQRLQTQMASKGHVSVRTKSTPLPPAAAAHQPQIYGRASQTVAMQGPTRTLTMQRGMNMSVNLMPAPAYNVNSVNMNMNTLNAMNGYSMSQPMMNSGYHSNHGYMNQTPQYPMQMQMGMMGTQPYAQQPMQTAPHSNMMYTPPGHHGYMNTGMSKQSLNGSYMRR</sequence>
<dbReference type="GO" id="GO:0003682">
    <property type="term" value="F:chromatin binding"/>
    <property type="evidence" value="ECO:0007669"/>
    <property type="project" value="TreeGrafter"/>
</dbReference>
<dbReference type="GO" id="GO:0006357">
    <property type="term" value="P:regulation of transcription by RNA polymerase II"/>
    <property type="evidence" value="ECO:0007669"/>
    <property type="project" value="TreeGrafter"/>
</dbReference>
<feature type="compositionally biased region" description="Polar residues" evidence="24">
    <location>
        <begin position="1203"/>
        <end position="1214"/>
    </location>
</feature>
<keyword evidence="13" id="KW-0156">Chromatin regulator</keyword>
<evidence type="ECO:0000256" key="1">
    <source>
        <dbReference type="ARBA" id="ARBA00004123"/>
    </source>
</evidence>
<evidence type="ECO:0000256" key="16">
    <source>
        <dbReference type="ARBA" id="ARBA00023159"/>
    </source>
</evidence>
<evidence type="ECO:0000256" key="20">
    <source>
        <dbReference type="ARBA" id="ARBA00048017"/>
    </source>
</evidence>
<comment type="similarity">
    <text evidence="2">Belongs to the MYST (SAS/MOZ) family.</text>
</comment>
<feature type="compositionally biased region" description="Basic and acidic residues" evidence="24">
    <location>
        <begin position="1104"/>
        <end position="1119"/>
    </location>
</feature>
<dbReference type="Ensembl" id="ENSSHBT00005029684.1">
    <property type="protein sequence ID" value="ENSSHBP00005024955.1"/>
    <property type="gene ID" value="ENSSHBG00005020746.1"/>
</dbReference>
<dbReference type="PROSITE" id="PS51726">
    <property type="entry name" value="MYST_HAT"/>
    <property type="match status" value="1"/>
</dbReference>
<keyword evidence="30" id="KW-1185">Reference proteome</keyword>
<dbReference type="CDD" id="cd15527">
    <property type="entry name" value="PHD2_KAT6A_6B"/>
    <property type="match status" value="1"/>
</dbReference>
<dbReference type="SMART" id="SM00249">
    <property type="entry name" value="PHD"/>
    <property type="match status" value="2"/>
</dbReference>
<dbReference type="InParanoid" id="A0A672VBM7"/>
<feature type="compositionally biased region" description="Basic and acidic residues" evidence="24">
    <location>
        <begin position="1024"/>
        <end position="1037"/>
    </location>
</feature>
<dbReference type="GO" id="GO:0003677">
    <property type="term" value="F:DNA binding"/>
    <property type="evidence" value="ECO:0007669"/>
    <property type="project" value="InterPro"/>
</dbReference>
<evidence type="ECO:0000256" key="5">
    <source>
        <dbReference type="ARBA" id="ARBA00022499"/>
    </source>
</evidence>
<comment type="catalytic activity">
    <reaction evidence="20">
        <text>L-lysyl-[protein] + acetyl-CoA = N(6)-acetyl-L-lysyl-[protein] + CoA + H(+)</text>
        <dbReference type="Rhea" id="RHEA:45948"/>
        <dbReference type="Rhea" id="RHEA-COMP:9752"/>
        <dbReference type="Rhea" id="RHEA-COMP:10731"/>
        <dbReference type="ChEBI" id="CHEBI:15378"/>
        <dbReference type="ChEBI" id="CHEBI:29969"/>
        <dbReference type="ChEBI" id="CHEBI:57287"/>
        <dbReference type="ChEBI" id="CHEBI:57288"/>
        <dbReference type="ChEBI" id="CHEBI:61930"/>
        <dbReference type="EC" id="2.3.1.48"/>
    </reaction>
</comment>
<dbReference type="GO" id="GO:0003713">
    <property type="term" value="F:transcription coactivator activity"/>
    <property type="evidence" value="ECO:0007669"/>
    <property type="project" value="Ensembl"/>
</dbReference>
<evidence type="ECO:0000256" key="19">
    <source>
        <dbReference type="ARBA" id="ARBA00023315"/>
    </source>
</evidence>
<dbReference type="OMA" id="AFQHQSG"/>
<evidence type="ECO:0000259" key="28">
    <source>
        <dbReference type="PROSITE" id="PS52014"/>
    </source>
</evidence>
<evidence type="ECO:0000256" key="17">
    <source>
        <dbReference type="ARBA" id="ARBA00023163"/>
    </source>
</evidence>
<dbReference type="PROSITE" id="PS51504">
    <property type="entry name" value="H15"/>
    <property type="match status" value="1"/>
</dbReference>
<dbReference type="GO" id="GO:0005634">
    <property type="term" value="C:nucleus"/>
    <property type="evidence" value="ECO:0007669"/>
    <property type="project" value="UniProtKB-SubCell"/>
</dbReference>
<feature type="domain" description="SAMD1-like winged helix (WH)" evidence="28">
    <location>
        <begin position="1"/>
        <end position="77"/>
    </location>
</feature>